<dbReference type="InterPro" id="IPR023346">
    <property type="entry name" value="Lysozyme-like_dom_sf"/>
</dbReference>
<comment type="catalytic activity">
    <reaction evidence="1">
        <text>Hydrolysis of (1-&gt;4)-beta-linkages between N-acetylmuramic acid and N-acetyl-D-glucosamine residues in a peptidoglycan and between N-acetyl-D-glucosamine residues in chitodextrins.</text>
        <dbReference type="EC" id="3.2.1.17"/>
    </reaction>
</comment>
<keyword evidence="8" id="KW-0326">Glycosidase</keyword>
<keyword evidence="5" id="KW-0732">Signal</keyword>
<evidence type="ECO:0000256" key="6">
    <source>
        <dbReference type="ARBA" id="ARBA00022801"/>
    </source>
</evidence>
<dbReference type="GO" id="GO:0042742">
    <property type="term" value="P:defense response to bacterium"/>
    <property type="evidence" value="ECO:0007669"/>
    <property type="project" value="UniProtKB-KW"/>
</dbReference>
<feature type="domain" description="Glycosyl hydrolases family 22 (GH22)" evidence="10">
    <location>
        <begin position="94"/>
        <end position="112"/>
    </location>
</feature>
<evidence type="ECO:0000256" key="7">
    <source>
        <dbReference type="ARBA" id="ARBA00023157"/>
    </source>
</evidence>
<dbReference type="AlphaFoldDB" id="A0A1L8E2X6"/>
<dbReference type="Gene3D" id="1.10.530.10">
    <property type="match status" value="1"/>
</dbReference>
<accession>A0A1L8E2X6</accession>
<evidence type="ECO:0000313" key="11">
    <source>
        <dbReference type="EMBL" id="JAV13006.1"/>
    </source>
</evidence>
<dbReference type="PRINTS" id="PR00135">
    <property type="entry name" value="LYZLACT"/>
</dbReference>
<dbReference type="EMBL" id="GFDF01001078">
    <property type="protein sequence ID" value="JAV13006.1"/>
    <property type="molecule type" value="Transcribed_RNA"/>
</dbReference>
<dbReference type="PRINTS" id="PR00137">
    <property type="entry name" value="LYSOZYME"/>
</dbReference>
<evidence type="ECO:0000259" key="10">
    <source>
        <dbReference type="PROSITE" id="PS00128"/>
    </source>
</evidence>
<evidence type="ECO:0000256" key="5">
    <source>
        <dbReference type="ARBA" id="ARBA00022729"/>
    </source>
</evidence>
<dbReference type="PROSITE" id="PS51348">
    <property type="entry name" value="GLYCOSYL_HYDROL_F22_2"/>
    <property type="match status" value="1"/>
</dbReference>
<proteinExistence type="inferred from homology"/>
<dbReference type="InterPro" id="IPR001916">
    <property type="entry name" value="Glyco_hydro_22"/>
</dbReference>
<evidence type="ECO:0000256" key="4">
    <source>
        <dbReference type="ARBA" id="ARBA00022638"/>
    </source>
</evidence>
<dbReference type="Pfam" id="PF00062">
    <property type="entry name" value="Lys"/>
    <property type="match status" value="1"/>
</dbReference>
<evidence type="ECO:0000256" key="2">
    <source>
        <dbReference type="ARBA" id="ARBA00012732"/>
    </source>
</evidence>
<dbReference type="SUPFAM" id="SSF53955">
    <property type="entry name" value="Lysozyme-like"/>
    <property type="match status" value="1"/>
</dbReference>
<keyword evidence="4" id="KW-0081">Bacteriolytic enzyme</keyword>
<keyword evidence="3" id="KW-0929">Antimicrobial</keyword>
<protein>
    <recommendedName>
        <fullName evidence="2">lysozyme</fullName>
        <ecNumber evidence="2">3.2.1.17</ecNumber>
    </recommendedName>
</protein>
<comment type="similarity">
    <text evidence="9">Belongs to the glycosyl hydrolase 22 family.</text>
</comment>
<evidence type="ECO:0000256" key="1">
    <source>
        <dbReference type="ARBA" id="ARBA00000632"/>
    </source>
</evidence>
<organism evidence="11">
    <name type="scientific">Nyssomyia neivai</name>
    <dbReference type="NCBI Taxonomy" id="330878"/>
    <lineage>
        <taxon>Eukaryota</taxon>
        <taxon>Metazoa</taxon>
        <taxon>Ecdysozoa</taxon>
        <taxon>Arthropoda</taxon>
        <taxon>Hexapoda</taxon>
        <taxon>Insecta</taxon>
        <taxon>Pterygota</taxon>
        <taxon>Neoptera</taxon>
        <taxon>Endopterygota</taxon>
        <taxon>Diptera</taxon>
        <taxon>Nematocera</taxon>
        <taxon>Psychodoidea</taxon>
        <taxon>Psychodidae</taxon>
        <taxon>Nyssomyia</taxon>
    </lineage>
</organism>
<keyword evidence="7" id="KW-1015">Disulfide bond</keyword>
<dbReference type="CDD" id="cd16899">
    <property type="entry name" value="LYZ_C_invert"/>
    <property type="match status" value="1"/>
</dbReference>
<dbReference type="GO" id="GO:0003796">
    <property type="term" value="F:lysozyme activity"/>
    <property type="evidence" value="ECO:0007669"/>
    <property type="project" value="UniProtKB-EC"/>
</dbReference>
<evidence type="ECO:0000256" key="9">
    <source>
        <dbReference type="RuleBase" id="RU004440"/>
    </source>
</evidence>
<evidence type="ECO:0000256" key="3">
    <source>
        <dbReference type="ARBA" id="ARBA00022529"/>
    </source>
</evidence>
<dbReference type="SMART" id="SM00263">
    <property type="entry name" value="LYZ1"/>
    <property type="match status" value="1"/>
</dbReference>
<dbReference type="GO" id="GO:0031640">
    <property type="term" value="P:killing of cells of another organism"/>
    <property type="evidence" value="ECO:0007669"/>
    <property type="project" value="UniProtKB-KW"/>
</dbReference>
<dbReference type="InterPro" id="IPR000974">
    <property type="entry name" value="Glyco_hydro_22_lys"/>
</dbReference>
<dbReference type="FunFam" id="1.10.530.10:FF:000024">
    <property type="entry name" value="C-type lysozyme"/>
    <property type="match status" value="1"/>
</dbReference>
<reference evidence="11" key="1">
    <citation type="submission" date="2016-12" db="EMBL/GenBank/DDBJ databases">
        <title>An insight into the sialome and mialome of the sand fly, Nyssomyia neivai.</title>
        <authorList>
            <person name="Sebastian V."/>
            <person name="Goulart T.M."/>
            <person name="Oliveira W."/>
            <person name="Calvo E."/>
            <person name="Oliveira L.F."/>
            <person name="Pinto M.C."/>
            <person name="Rosselino A.M."/>
            <person name="Ribeiro J.M."/>
        </authorList>
    </citation>
    <scope>NUCLEOTIDE SEQUENCE</scope>
</reference>
<dbReference type="InterPro" id="IPR019799">
    <property type="entry name" value="Glyco_hydro_22_CS"/>
</dbReference>
<sequence length="143" mass="16428">MRLNVLKITCLAIFTTLLFTTVSGKIFTRCQLAKELARHKFPRSFISNWVCLIENESGRSTTKVTQHPNLTTSYGLFQINSKDWCRKGRKAGECNMKCEDFLNDDIADDIRCAKLMYDRHGFLGWSGWKNKCKGRSLPDVSHC</sequence>
<dbReference type="PANTHER" id="PTHR11407">
    <property type="entry name" value="LYSOZYME C"/>
    <property type="match status" value="1"/>
</dbReference>
<keyword evidence="6" id="KW-0378">Hydrolase</keyword>
<dbReference type="PANTHER" id="PTHR11407:SF63">
    <property type="entry name" value="LYSOZYME C"/>
    <property type="match status" value="1"/>
</dbReference>
<name>A0A1L8E2X6_9DIPT</name>
<evidence type="ECO:0000256" key="8">
    <source>
        <dbReference type="ARBA" id="ARBA00023295"/>
    </source>
</evidence>
<dbReference type="EC" id="3.2.1.17" evidence="2"/>
<dbReference type="PROSITE" id="PS00128">
    <property type="entry name" value="GLYCOSYL_HYDROL_F22_1"/>
    <property type="match status" value="1"/>
</dbReference>